<dbReference type="SMART" id="SM00855">
    <property type="entry name" value="PGAM"/>
    <property type="match status" value="1"/>
</dbReference>
<reference evidence="3" key="1">
    <citation type="submission" date="2016-06" db="EMBL/GenBank/DDBJ databases">
        <authorList>
            <person name="Cuomo C."/>
            <person name="Litvintseva A."/>
            <person name="Heitman J."/>
            <person name="Chen Y."/>
            <person name="Sun S."/>
            <person name="Springer D."/>
            <person name="Dromer F."/>
            <person name="Young S."/>
            <person name="Zeng Q."/>
            <person name="Chapman S."/>
            <person name="Gujja S."/>
            <person name="Saif S."/>
            <person name="Birren B."/>
        </authorList>
    </citation>
    <scope>NUCLEOTIDE SEQUENCE</scope>
    <source>
        <strain evidence="3">CBS 7841</strain>
    </source>
</reference>
<keyword evidence="4" id="KW-1185">Reference proteome</keyword>
<sequence>MLLYLVRHAETSLNDANRIHGSINEPLSPGGHSQAKKLAEHLRLVPFTEAYTSPLKRAEETAKEVLKHQSKITLYVDERLRARNMGSAEGQIWEDVCKDLDKHKIEDEASLKKRLCEWLDSLIKIHTPSASTSSTPALLSPTYPVIGNVALNPFDLIKALPRPGMPRTPSVPSGGGLGSGVILVLTHQECLTALIDILTSSSVQETQSEPKSPIDLHVPEGFDFKSNIANTSVAILRVWWEEGENGLEARGRVEAWGVQEHLELMEEQ</sequence>
<dbReference type="RefSeq" id="XP_066070813.1">
    <property type="nucleotide sequence ID" value="XM_066214716.1"/>
</dbReference>
<name>A0AAJ8JX64_9TREE</name>
<dbReference type="Gene3D" id="3.40.50.1240">
    <property type="entry name" value="Phosphoglycerate mutase-like"/>
    <property type="match status" value="1"/>
</dbReference>
<feature type="binding site" evidence="2">
    <location>
        <position position="57"/>
    </location>
    <ligand>
        <name>substrate</name>
    </ligand>
</feature>
<dbReference type="InterPro" id="IPR013078">
    <property type="entry name" value="His_Pase_superF_clade-1"/>
</dbReference>
<dbReference type="AlphaFoldDB" id="A0AAJ8JX64"/>
<dbReference type="InterPro" id="IPR029033">
    <property type="entry name" value="His_PPase_superfam"/>
</dbReference>
<dbReference type="CDD" id="cd07067">
    <property type="entry name" value="HP_PGM_like"/>
    <property type="match status" value="1"/>
</dbReference>
<proteinExistence type="predicted"/>
<organism evidence="3 4">
    <name type="scientific">Cryptococcus depauperatus CBS 7841</name>
    <dbReference type="NCBI Taxonomy" id="1295531"/>
    <lineage>
        <taxon>Eukaryota</taxon>
        <taxon>Fungi</taxon>
        <taxon>Dikarya</taxon>
        <taxon>Basidiomycota</taxon>
        <taxon>Agaricomycotina</taxon>
        <taxon>Tremellomycetes</taxon>
        <taxon>Tremellales</taxon>
        <taxon>Cryptococcaceae</taxon>
        <taxon>Cryptococcus</taxon>
    </lineage>
</organism>
<dbReference type="GO" id="GO:0005829">
    <property type="term" value="C:cytosol"/>
    <property type="evidence" value="ECO:0007669"/>
    <property type="project" value="TreeGrafter"/>
</dbReference>
<evidence type="ECO:0000256" key="2">
    <source>
        <dbReference type="PIRSR" id="PIRSR613078-2"/>
    </source>
</evidence>
<feature type="binding site" evidence="2">
    <location>
        <begin position="7"/>
        <end position="14"/>
    </location>
    <ligand>
        <name>substrate</name>
    </ligand>
</feature>
<dbReference type="PANTHER" id="PTHR46517:SF1">
    <property type="entry name" value="FRUCTOSE-2,6-BISPHOSPHATASE TIGAR"/>
    <property type="match status" value="1"/>
</dbReference>
<dbReference type="SUPFAM" id="SSF53254">
    <property type="entry name" value="Phosphoglycerate mutase-like"/>
    <property type="match status" value="1"/>
</dbReference>
<dbReference type="EMBL" id="CP143790">
    <property type="protein sequence ID" value="WVN90113.1"/>
    <property type="molecule type" value="Genomic_DNA"/>
</dbReference>
<evidence type="ECO:0008006" key="5">
    <source>
        <dbReference type="Google" id="ProtNLM"/>
    </source>
</evidence>
<dbReference type="Proteomes" id="UP000094043">
    <property type="component" value="Chromosome 7"/>
</dbReference>
<dbReference type="KEGG" id="cdep:91089557"/>
<dbReference type="GO" id="GO:0045820">
    <property type="term" value="P:negative regulation of glycolytic process"/>
    <property type="evidence" value="ECO:0007669"/>
    <property type="project" value="TreeGrafter"/>
</dbReference>
<dbReference type="GeneID" id="91089557"/>
<gene>
    <name evidence="3" type="ORF">L203_105348</name>
</gene>
<keyword evidence="1" id="KW-0378">Hydrolase</keyword>
<accession>A0AAJ8JX64</accession>
<dbReference type="PANTHER" id="PTHR46517">
    <property type="entry name" value="FRUCTOSE-2,6-BISPHOSPHATASE TIGAR"/>
    <property type="match status" value="1"/>
</dbReference>
<dbReference type="GO" id="GO:0004331">
    <property type="term" value="F:fructose-2,6-bisphosphate 2-phosphatase activity"/>
    <property type="evidence" value="ECO:0007669"/>
    <property type="project" value="TreeGrafter"/>
</dbReference>
<evidence type="ECO:0000313" key="3">
    <source>
        <dbReference type="EMBL" id="WVN90113.1"/>
    </source>
</evidence>
<dbReference type="GO" id="GO:0043456">
    <property type="term" value="P:regulation of pentose-phosphate shunt"/>
    <property type="evidence" value="ECO:0007669"/>
    <property type="project" value="TreeGrafter"/>
</dbReference>
<dbReference type="Pfam" id="PF00300">
    <property type="entry name" value="His_Phos_1"/>
    <property type="match status" value="1"/>
</dbReference>
<dbReference type="InterPro" id="IPR051695">
    <property type="entry name" value="Phosphoglycerate_Mutase"/>
</dbReference>
<evidence type="ECO:0000256" key="1">
    <source>
        <dbReference type="ARBA" id="ARBA00022801"/>
    </source>
</evidence>
<protein>
    <recommendedName>
        <fullName evidence="5">Phosphoglycerate mutase</fullName>
    </recommendedName>
</protein>
<evidence type="ECO:0000313" key="4">
    <source>
        <dbReference type="Proteomes" id="UP000094043"/>
    </source>
</evidence>
<reference evidence="3" key="2">
    <citation type="journal article" date="2022" name="Elife">
        <title>Obligate sexual reproduction of a homothallic fungus closely related to the Cryptococcus pathogenic species complex.</title>
        <authorList>
            <person name="Passer A.R."/>
            <person name="Clancey S.A."/>
            <person name="Shea T."/>
            <person name="David-Palma M."/>
            <person name="Averette A.F."/>
            <person name="Boekhout T."/>
            <person name="Porcel B.M."/>
            <person name="Nowrousian M."/>
            <person name="Cuomo C.A."/>
            <person name="Sun S."/>
            <person name="Heitman J."/>
            <person name="Coelho M.A."/>
        </authorList>
    </citation>
    <scope>NUCLEOTIDE SEQUENCE</scope>
    <source>
        <strain evidence="3">CBS 7841</strain>
    </source>
</reference>
<reference evidence="3" key="3">
    <citation type="submission" date="2024-01" db="EMBL/GenBank/DDBJ databases">
        <authorList>
            <person name="Coelho M.A."/>
            <person name="David-Palma M."/>
            <person name="Shea T."/>
            <person name="Sun S."/>
            <person name="Cuomo C.A."/>
            <person name="Heitman J."/>
        </authorList>
    </citation>
    <scope>NUCLEOTIDE SEQUENCE</scope>
    <source>
        <strain evidence="3">CBS 7841</strain>
    </source>
</reference>